<dbReference type="Proteomes" id="UP001217838">
    <property type="component" value="Unassembled WGS sequence"/>
</dbReference>
<dbReference type="EMBL" id="JAQNDN010000020">
    <property type="protein sequence ID" value="MDC0672854.1"/>
    <property type="molecule type" value="Genomic_DNA"/>
</dbReference>
<evidence type="ECO:0000313" key="1">
    <source>
        <dbReference type="EMBL" id="MDC0672854.1"/>
    </source>
</evidence>
<organism evidence="1 2">
    <name type="scientific">Nannocystis radixulma</name>
    <dbReference type="NCBI Taxonomy" id="2995305"/>
    <lineage>
        <taxon>Bacteria</taxon>
        <taxon>Pseudomonadati</taxon>
        <taxon>Myxococcota</taxon>
        <taxon>Polyangia</taxon>
        <taxon>Nannocystales</taxon>
        <taxon>Nannocystaceae</taxon>
        <taxon>Nannocystis</taxon>
    </lineage>
</organism>
<evidence type="ECO:0000313" key="2">
    <source>
        <dbReference type="Proteomes" id="UP001217838"/>
    </source>
</evidence>
<protein>
    <submittedName>
        <fullName evidence="1">Uncharacterized protein</fullName>
    </submittedName>
</protein>
<sequence length="69" mass="7364">MWQVPRRHKHGLIDSLALDALAGDAIHPGANRTWTCHGVASCLGDLWAATCATSTQDSGFPTCTCEQVL</sequence>
<gene>
    <name evidence="1" type="ORF">POL58_34190</name>
</gene>
<comment type="caution">
    <text evidence="1">The sequence shown here is derived from an EMBL/GenBank/DDBJ whole genome shotgun (WGS) entry which is preliminary data.</text>
</comment>
<name>A0ABT5BH44_9BACT</name>
<accession>A0ABT5BH44</accession>
<reference evidence="1 2" key="1">
    <citation type="submission" date="2022-11" db="EMBL/GenBank/DDBJ databases">
        <title>Minimal conservation of predation-associated metabolite biosynthetic gene clusters underscores biosynthetic potential of Myxococcota including descriptions for ten novel species: Archangium lansinium sp. nov., Myxococcus landrumus sp. nov., Nannocystis bai.</title>
        <authorList>
            <person name="Ahearne A."/>
            <person name="Stevens C."/>
            <person name="Dowd S."/>
        </authorList>
    </citation>
    <scope>NUCLEOTIDE SEQUENCE [LARGE SCALE GENOMIC DNA]</scope>
    <source>
        <strain evidence="1 2">NCELM</strain>
    </source>
</reference>
<proteinExistence type="predicted"/>
<keyword evidence="2" id="KW-1185">Reference proteome</keyword>